<reference evidence="2" key="2">
    <citation type="submission" date="2020-08" db="EMBL/GenBank/DDBJ databases">
        <title>Plant Genome Project.</title>
        <authorList>
            <person name="Zhang R.-G."/>
        </authorList>
    </citation>
    <scope>NUCLEOTIDE SEQUENCE</scope>
    <source>
        <strain evidence="2">Huo1</strain>
        <tissue evidence="2">Leaf</tissue>
    </source>
</reference>
<evidence type="ECO:0000259" key="1">
    <source>
        <dbReference type="Pfam" id="PF25246"/>
    </source>
</evidence>
<dbReference type="InterPro" id="IPR057287">
    <property type="entry name" value="Ndx_N"/>
</dbReference>
<dbReference type="PANTHER" id="PTHR35743">
    <property type="entry name" value="NODULIN HOMEOBOX"/>
    <property type="match status" value="1"/>
</dbReference>
<feature type="domain" description="Nodulin homeobox N-terminal" evidence="1">
    <location>
        <begin position="215"/>
        <end position="295"/>
    </location>
</feature>
<dbReference type="PANTHER" id="PTHR35743:SF1">
    <property type="entry name" value="NODULIN HOMEOBOX"/>
    <property type="match status" value="1"/>
</dbReference>
<dbReference type="Proteomes" id="UP000298416">
    <property type="component" value="Unassembled WGS sequence"/>
</dbReference>
<dbReference type="GO" id="GO:0009908">
    <property type="term" value="P:flower development"/>
    <property type="evidence" value="ECO:0007669"/>
    <property type="project" value="InterPro"/>
</dbReference>
<organism evidence="2">
    <name type="scientific">Salvia splendens</name>
    <name type="common">Scarlet sage</name>
    <dbReference type="NCBI Taxonomy" id="180675"/>
    <lineage>
        <taxon>Eukaryota</taxon>
        <taxon>Viridiplantae</taxon>
        <taxon>Streptophyta</taxon>
        <taxon>Embryophyta</taxon>
        <taxon>Tracheophyta</taxon>
        <taxon>Spermatophyta</taxon>
        <taxon>Magnoliopsida</taxon>
        <taxon>eudicotyledons</taxon>
        <taxon>Gunneridae</taxon>
        <taxon>Pentapetalae</taxon>
        <taxon>asterids</taxon>
        <taxon>lamiids</taxon>
        <taxon>Lamiales</taxon>
        <taxon>Lamiaceae</taxon>
        <taxon>Nepetoideae</taxon>
        <taxon>Mentheae</taxon>
        <taxon>Salviinae</taxon>
        <taxon>Salvia</taxon>
        <taxon>Salvia subgen. Calosphace</taxon>
        <taxon>core Calosphace</taxon>
    </lineage>
</organism>
<evidence type="ECO:0000313" key="2">
    <source>
        <dbReference type="EMBL" id="KAG6418632.1"/>
    </source>
</evidence>
<protein>
    <recommendedName>
        <fullName evidence="1">Nodulin homeobox N-terminal domain-containing protein</fullName>
    </recommendedName>
</protein>
<dbReference type="InterPro" id="IPR039325">
    <property type="entry name" value="NDX"/>
</dbReference>
<dbReference type="EMBL" id="PNBA02000007">
    <property type="protein sequence ID" value="KAG6418632.1"/>
    <property type="molecule type" value="Genomic_DNA"/>
</dbReference>
<comment type="caution">
    <text evidence="2">The sequence shown here is derived from an EMBL/GenBank/DDBJ whole genome shotgun (WGS) entry which is preliminary data.</text>
</comment>
<dbReference type="Pfam" id="PF25246">
    <property type="entry name" value="Nodulin_N"/>
    <property type="match status" value="2"/>
</dbReference>
<accession>A0A8X8ZVJ7</accession>
<reference evidence="2" key="1">
    <citation type="submission" date="2018-01" db="EMBL/GenBank/DDBJ databases">
        <authorList>
            <person name="Mao J.F."/>
        </authorList>
    </citation>
    <scope>NUCLEOTIDE SEQUENCE</scope>
    <source>
        <strain evidence="2">Huo1</strain>
        <tissue evidence="2">Leaf</tissue>
    </source>
</reference>
<sequence length="305" mass="34450">MEKYARNLPLHLIAVIMDWEMDKSTFKYLLCRILLLHSMFHLASRVPKIEQLIGSQTVLSIIILLDDVKISEQLIDLVFYLLVLLGPYRHVSIHFLELLVLSSVVCRYVLTTSYPGISHHTQWHGSSSFGSGSLYYKIVSPHYQEVAQALTAYYKLAIQDLVDIFIEAEFAAVCVDVKFLQTNDTFGSAFPTTEETLNHICQSVILLFNFYSPCLLHLCEAESVSYLEEVASKTSTQDVAKSVGLKVLALLKKMFNAPSEASYPKGQLELNAMRLADVLSDDSNFLSFIMINFVSFPSVQLILKF</sequence>
<name>A0A8X8ZVJ7_SALSN</name>
<dbReference type="GO" id="GO:0003697">
    <property type="term" value="F:single-stranded DNA binding"/>
    <property type="evidence" value="ECO:0007669"/>
    <property type="project" value="InterPro"/>
</dbReference>
<dbReference type="AlphaFoldDB" id="A0A8X8ZVJ7"/>
<proteinExistence type="predicted"/>
<feature type="domain" description="Nodulin homeobox N-terminal" evidence="1">
    <location>
        <begin position="1"/>
        <end position="110"/>
    </location>
</feature>
<gene>
    <name evidence="2" type="ORF">SASPL_120836</name>
</gene>
<keyword evidence="3" id="KW-1185">Reference proteome</keyword>
<evidence type="ECO:0000313" key="3">
    <source>
        <dbReference type="Proteomes" id="UP000298416"/>
    </source>
</evidence>